<organism evidence="3 4">
    <name type="scientific">Polychaeton citri CBS 116435</name>
    <dbReference type="NCBI Taxonomy" id="1314669"/>
    <lineage>
        <taxon>Eukaryota</taxon>
        <taxon>Fungi</taxon>
        <taxon>Dikarya</taxon>
        <taxon>Ascomycota</taxon>
        <taxon>Pezizomycotina</taxon>
        <taxon>Dothideomycetes</taxon>
        <taxon>Dothideomycetidae</taxon>
        <taxon>Capnodiales</taxon>
        <taxon>Capnodiaceae</taxon>
        <taxon>Polychaeton</taxon>
    </lineage>
</organism>
<evidence type="ECO:0000313" key="4">
    <source>
        <dbReference type="Proteomes" id="UP000799441"/>
    </source>
</evidence>
<gene>
    <name evidence="3" type="ORF">K431DRAFT_347300</name>
</gene>
<evidence type="ECO:0000313" key="3">
    <source>
        <dbReference type="EMBL" id="KAF2720301.1"/>
    </source>
</evidence>
<keyword evidence="4" id="KW-1185">Reference proteome</keyword>
<proteinExistence type="predicted"/>
<feature type="compositionally biased region" description="Basic and acidic residues" evidence="1">
    <location>
        <begin position="44"/>
        <end position="68"/>
    </location>
</feature>
<comment type="caution">
    <text evidence="3">The sequence shown here is derived from an EMBL/GenBank/DDBJ whole genome shotgun (WGS) entry which is preliminary data.</text>
</comment>
<dbReference type="AlphaFoldDB" id="A0A9P4UPB8"/>
<dbReference type="EMBL" id="MU003801">
    <property type="protein sequence ID" value="KAF2720301.1"/>
    <property type="molecule type" value="Genomic_DNA"/>
</dbReference>
<evidence type="ECO:0000259" key="2">
    <source>
        <dbReference type="Pfam" id="PF11976"/>
    </source>
</evidence>
<feature type="compositionally biased region" description="Polar residues" evidence="1">
    <location>
        <begin position="205"/>
        <end position="220"/>
    </location>
</feature>
<dbReference type="Proteomes" id="UP000799441">
    <property type="component" value="Unassembled WGS sequence"/>
</dbReference>
<feature type="compositionally biased region" description="Polar residues" evidence="1">
    <location>
        <begin position="23"/>
        <end position="39"/>
    </location>
</feature>
<accession>A0A9P4UPB8</accession>
<dbReference type="SUPFAM" id="SSF54236">
    <property type="entry name" value="Ubiquitin-like"/>
    <property type="match status" value="1"/>
</dbReference>
<feature type="region of interest" description="Disordered" evidence="1">
    <location>
        <begin position="341"/>
        <end position="363"/>
    </location>
</feature>
<dbReference type="OrthoDB" id="3365399at2759"/>
<reference evidence="3" key="1">
    <citation type="journal article" date="2020" name="Stud. Mycol.">
        <title>101 Dothideomycetes genomes: a test case for predicting lifestyles and emergence of pathogens.</title>
        <authorList>
            <person name="Haridas S."/>
            <person name="Albert R."/>
            <person name="Binder M."/>
            <person name="Bloem J."/>
            <person name="Labutti K."/>
            <person name="Salamov A."/>
            <person name="Andreopoulos B."/>
            <person name="Baker S."/>
            <person name="Barry K."/>
            <person name="Bills G."/>
            <person name="Bluhm B."/>
            <person name="Cannon C."/>
            <person name="Castanera R."/>
            <person name="Culley D."/>
            <person name="Daum C."/>
            <person name="Ezra D."/>
            <person name="Gonzalez J."/>
            <person name="Henrissat B."/>
            <person name="Kuo A."/>
            <person name="Liang C."/>
            <person name="Lipzen A."/>
            <person name="Lutzoni F."/>
            <person name="Magnuson J."/>
            <person name="Mondo S."/>
            <person name="Nolan M."/>
            <person name="Ohm R."/>
            <person name="Pangilinan J."/>
            <person name="Park H.-J."/>
            <person name="Ramirez L."/>
            <person name="Alfaro M."/>
            <person name="Sun H."/>
            <person name="Tritt A."/>
            <person name="Yoshinaga Y."/>
            <person name="Zwiers L.-H."/>
            <person name="Turgeon B."/>
            <person name="Goodwin S."/>
            <person name="Spatafora J."/>
            <person name="Crous P."/>
            <person name="Grigoriev I."/>
        </authorList>
    </citation>
    <scope>NUCLEOTIDE SEQUENCE</scope>
    <source>
        <strain evidence="3">CBS 116435</strain>
    </source>
</reference>
<sequence>MSFFNRPAWAQNSTKDDEDQSDDGGSNLFSHSGNFQNILANRKRREDEQEECRKAKEKREAEQDDSKETVNTGSASHRKDGKRRRINAKESERLLNRAGVCAKPRKRRSSEGQSDRDEEDGRQFEDEVASRSTPDPPSWSHGDGEKEIIDLGSSDDDNAQPIPKQPTAGSDASEEHLPEDGNDDPMFAALARRAREQREAQQLQTIQSQSPPIRPTSTSKGGLPTPPPPNDGVAGILITSQIPGTKPLVVQRKLSQRVQEVRVAWCNKQEFPSGVSIDDVFFAYRLRRVYDSTLVRNLGFEADGEGRVYMVGSAHKQLEVDKIHLEAVTDEILKRLKVERADSGATADNPPQDGGEISQPAPTADESSIRLVLKAKGHTQPFKLKVKPSTQIGRIVQSCRKPFKVQEGQSVHIEFDGEALDESSCIADTEIEDLFTLDVFID</sequence>
<feature type="compositionally biased region" description="Basic and acidic residues" evidence="1">
    <location>
        <begin position="109"/>
        <end position="129"/>
    </location>
</feature>
<dbReference type="InterPro" id="IPR022617">
    <property type="entry name" value="Rad60/SUMO-like_dom"/>
</dbReference>
<feature type="domain" description="Rad60/SUMO-like" evidence="2">
    <location>
        <begin position="369"/>
        <end position="441"/>
    </location>
</feature>
<protein>
    <recommendedName>
        <fullName evidence="2">Rad60/SUMO-like domain-containing protein</fullName>
    </recommendedName>
</protein>
<dbReference type="Pfam" id="PF11976">
    <property type="entry name" value="Rad60-SLD"/>
    <property type="match status" value="1"/>
</dbReference>
<name>A0A9P4UPB8_9PEZI</name>
<evidence type="ECO:0000256" key="1">
    <source>
        <dbReference type="SAM" id="MobiDB-lite"/>
    </source>
</evidence>
<dbReference type="Gene3D" id="3.10.20.90">
    <property type="entry name" value="Phosphatidylinositol 3-kinase Catalytic Subunit, Chain A, domain 1"/>
    <property type="match status" value="1"/>
</dbReference>
<dbReference type="InterPro" id="IPR029071">
    <property type="entry name" value="Ubiquitin-like_domsf"/>
</dbReference>
<feature type="region of interest" description="Disordered" evidence="1">
    <location>
        <begin position="1"/>
        <end position="233"/>
    </location>
</feature>